<gene>
    <name evidence="2" type="ORF">LM286_04240</name>
</gene>
<feature type="region of interest" description="Disordered" evidence="1">
    <location>
        <begin position="1"/>
        <end position="45"/>
    </location>
</feature>
<organism evidence="2 3">
    <name type="scientific">Raoultella ornithinolytica</name>
    <name type="common">Klebsiella ornithinolytica</name>
    <dbReference type="NCBI Taxonomy" id="54291"/>
    <lineage>
        <taxon>Bacteria</taxon>
        <taxon>Pseudomonadati</taxon>
        <taxon>Pseudomonadota</taxon>
        <taxon>Gammaproteobacteria</taxon>
        <taxon>Enterobacterales</taxon>
        <taxon>Enterobacteriaceae</taxon>
        <taxon>Klebsiella/Raoultella group</taxon>
        <taxon>Raoultella</taxon>
    </lineage>
</organism>
<protein>
    <submittedName>
        <fullName evidence="2">Uncharacterized protein</fullName>
    </submittedName>
</protein>
<evidence type="ECO:0000313" key="2">
    <source>
        <dbReference type="EMBL" id="WWC12574.1"/>
    </source>
</evidence>
<dbReference type="Proteomes" id="UP001350972">
    <property type="component" value="Chromosome"/>
</dbReference>
<name>A0ABZ2DZB6_RAOOR</name>
<reference evidence="2 3" key="1">
    <citation type="submission" date="2024-02" db="EMBL/GenBank/DDBJ databases">
        <title>Tn5403 promotes plasmid rearrangements and degradation of the Klebsiella pneumoniae carbapenemase (KPC) transposon Tn4401.</title>
        <authorList>
            <person name="Sheppard A.E."/>
            <person name="Barry K.E."/>
            <person name="Parikh H.I."/>
            <person name="Vegesana K."/>
            <person name="Sebra R."/>
            <person name="George S."/>
            <person name="Sanderson N.D."/>
            <person name="Stoesser N."/>
            <person name="Eyre D.W."/>
            <person name="Crook D.W."/>
            <person name="Walker A.S."/>
            <person name="Mathers A.J."/>
        </authorList>
    </citation>
    <scope>NUCLEOTIDE SEQUENCE [LARGE SCALE GENOMIC DNA]</scope>
    <source>
        <strain evidence="2 3">CAV1921</strain>
    </source>
</reference>
<dbReference type="RefSeq" id="WP_164847921.1">
    <property type="nucleotide sequence ID" value="NZ_CP138839.1"/>
</dbReference>
<accession>A0ABZ2DZB6</accession>
<sequence length="45" mass="5118">MTKEQKSTQSGKAKPTARPMQFPLESFLKKLKEDPRKKTKADPEG</sequence>
<feature type="compositionally biased region" description="Basic and acidic residues" evidence="1">
    <location>
        <begin position="27"/>
        <end position="45"/>
    </location>
</feature>
<dbReference type="EMBL" id="CP145163">
    <property type="protein sequence ID" value="WWC12574.1"/>
    <property type="molecule type" value="Genomic_DNA"/>
</dbReference>
<evidence type="ECO:0000313" key="3">
    <source>
        <dbReference type="Proteomes" id="UP001350972"/>
    </source>
</evidence>
<evidence type="ECO:0000256" key="1">
    <source>
        <dbReference type="SAM" id="MobiDB-lite"/>
    </source>
</evidence>
<keyword evidence="3" id="KW-1185">Reference proteome</keyword>
<proteinExistence type="predicted"/>